<dbReference type="Proteomes" id="UP000178912">
    <property type="component" value="Unassembled WGS sequence"/>
</dbReference>
<dbReference type="GO" id="GO:0003723">
    <property type="term" value="F:RNA binding"/>
    <property type="evidence" value="ECO:0007669"/>
    <property type="project" value="UniProtKB-UniRule"/>
</dbReference>
<feature type="domain" description="RRM" evidence="11">
    <location>
        <begin position="290"/>
        <end position="404"/>
    </location>
</feature>
<evidence type="ECO:0000259" key="13">
    <source>
        <dbReference type="PROSITE" id="PS50199"/>
    </source>
</evidence>
<dbReference type="PROSITE" id="PS50102">
    <property type="entry name" value="RRM"/>
    <property type="match status" value="2"/>
</dbReference>
<dbReference type="PROSITE" id="PS01358">
    <property type="entry name" value="ZF_RANBP2_1"/>
    <property type="match status" value="1"/>
</dbReference>
<evidence type="ECO:0000259" key="11">
    <source>
        <dbReference type="PROSITE" id="PS50102"/>
    </source>
</evidence>
<evidence type="ECO:0000313" key="14">
    <source>
        <dbReference type="EMBL" id="CZS91832.1"/>
    </source>
</evidence>
<evidence type="ECO:0000256" key="5">
    <source>
        <dbReference type="ARBA" id="ARBA00022833"/>
    </source>
</evidence>
<dbReference type="GO" id="GO:0005634">
    <property type="term" value="C:nucleus"/>
    <property type="evidence" value="ECO:0007669"/>
    <property type="project" value="UniProtKB-SubCell"/>
</dbReference>
<dbReference type="InterPro" id="IPR055494">
    <property type="entry name" value="DUF7066"/>
</dbReference>
<dbReference type="SUPFAM" id="SSF54928">
    <property type="entry name" value="RNA-binding domain, RBD"/>
    <property type="match status" value="2"/>
</dbReference>
<dbReference type="PANTHER" id="PTHR13948">
    <property type="entry name" value="RNA-BINDING PROTEIN"/>
    <property type="match status" value="1"/>
</dbReference>
<name>A0A1E1K1G1_9HELO</name>
<dbReference type="Gene3D" id="3.30.70.330">
    <property type="match status" value="2"/>
</dbReference>
<comment type="subcellular location">
    <subcellularLocation>
        <location evidence="1">Nucleus</location>
    </subcellularLocation>
</comment>
<dbReference type="SMART" id="SM00443">
    <property type="entry name" value="G_patch"/>
    <property type="match status" value="1"/>
</dbReference>
<feature type="domain" description="RRM" evidence="11">
    <location>
        <begin position="119"/>
        <end position="216"/>
    </location>
</feature>
<dbReference type="SMART" id="SM00547">
    <property type="entry name" value="ZnF_RBZ"/>
    <property type="match status" value="1"/>
</dbReference>
<evidence type="ECO:0000313" key="15">
    <source>
        <dbReference type="Proteomes" id="UP000178912"/>
    </source>
</evidence>
<keyword evidence="4 9" id="KW-0863">Zinc-finger</keyword>
<keyword evidence="2" id="KW-0479">Metal-binding</keyword>
<dbReference type="SUPFAM" id="SSF90209">
    <property type="entry name" value="Ran binding protein zinc finger-like"/>
    <property type="match status" value="1"/>
</dbReference>
<feature type="domain" description="G-patch" evidence="12">
    <location>
        <begin position="648"/>
        <end position="694"/>
    </location>
</feature>
<protein>
    <submittedName>
        <fullName evidence="14">Related to RNA binding motif protein</fullName>
    </submittedName>
</protein>
<keyword evidence="6 8" id="KW-0694">RNA-binding</keyword>
<evidence type="ECO:0000259" key="12">
    <source>
        <dbReference type="PROSITE" id="PS50174"/>
    </source>
</evidence>
<evidence type="ECO:0000256" key="1">
    <source>
        <dbReference type="ARBA" id="ARBA00004123"/>
    </source>
</evidence>
<dbReference type="PROSITE" id="PS50199">
    <property type="entry name" value="ZF_RANBP2_2"/>
    <property type="match status" value="1"/>
</dbReference>
<dbReference type="PANTHER" id="PTHR13948:SF3">
    <property type="entry name" value="FI21118P1"/>
    <property type="match status" value="1"/>
</dbReference>
<dbReference type="Pfam" id="PF01585">
    <property type="entry name" value="G-patch"/>
    <property type="match status" value="1"/>
</dbReference>
<dbReference type="Gene3D" id="4.10.1060.10">
    <property type="entry name" value="Zinc finger, RanBP2-type"/>
    <property type="match status" value="1"/>
</dbReference>
<evidence type="ECO:0000256" key="10">
    <source>
        <dbReference type="SAM" id="MobiDB-lite"/>
    </source>
</evidence>
<gene>
    <name evidence="14" type="ORF">RAG0_02375</name>
</gene>
<evidence type="ECO:0000256" key="8">
    <source>
        <dbReference type="PROSITE-ProRule" id="PRU00176"/>
    </source>
</evidence>
<dbReference type="InterPro" id="IPR036443">
    <property type="entry name" value="Znf_RanBP2_sf"/>
</dbReference>
<feature type="region of interest" description="Disordered" evidence="10">
    <location>
        <begin position="1"/>
        <end position="118"/>
    </location>
</feature>
<dbReference type="Pfam" id="PF23217">
    <property type="entry name" value="DUF7066"/>
    <property type="match status" value="1"/>
</dbReference>
<evidence type="ECO:0000256" key="4">
    <source>
        <dbReference type="ARBA" id="ARBA00022771"/>
    </source>
</evidence>
<sequence>MDRNRPMRYQSNEDPAMYDDQPYADDFRGSSSQDYHTWKDDSRTPPRASVPGRTSITANNERRHKEDRYESYDRGYDRSRSPRRDVRAHYTDRDREGYQSPRRDRSRSRSPYFGGPPNRNVILEGLPFEWTQEDILKELQHIAQHIHLEGLEEVRLIKDKRTGQSKGFAFAQFERMSEARSFLERYYPTVPLYGTYDPNQSISKEPTHVRIAFGRERDDRERIGKGDDDWKCDICFVDNFSHRTLCFRCNAPRTRATANGLVVAQGNMSAFSGFATTGDSDVSPDGVPSQFLLLRGLEPGVNEELLAKGVAKLHKVKASTPPSNGQGFKKRQISSTTNDASLGAKEGSLQRVLLVRDRKSGDSWRYGFAEFSTVDDAQAAMVKYNSSEKFTISSKSVTISYIHAGVFVPILHQVGDEYAKFTFSPLSNAAVKLMYWDEAAYASELVTAIPPQNPAGKSKESKHTKLALAAAKEGLINSGTDGEPRLKKRKMEKETKVVASHLQFWTNRHAEIHGLPQKEASNDTATLPSSISEKTPKTDDPPSQTFADLKRKCCLLCSRQFKTEAEVNKHVRMSQLHRDNLKNDVLVSKAAAKLKRPGDATSDDTYRDRARERRQAFNQPKQPAAQHGRSKDSTQTSVNKQEIEDPPAQSKGATLLGKMGWNAGEGLGALGTGRTDAIVTELYSQGVGLGAQGGKIGDAAEEAHRQTKGTYADFLNKTKDKAKERYESLG</sequence>
<dbReference type="InterPro" id="IPR035979">
    <property type="entry name" value="RBD_domain_sf"/>
</dbReference>
<evidence type="ECO:0000256" key="9">
    <source>
        <dbReference type="PROSITE-ProRule" id="PRU00322"/>
    </source>
</evidence>
<dbReference type="GO" id="GO:0008270">
    <property type="term" value="F:zinc ion binding"/>
    <property type="evidence" value="ECO:0007669"/>
    <property type="project" value="UniProtKB-KW"/>
</dbReference>
<dbReference type="SMART" id="SM00360">
    <property type="entry name" value="RRM"/>
    <property type="match status" value="2"/>
</dbReference>
<feature type="region of interest" description="Disordered" evidence="10">
    <location>
        <begin position="613"/>
        <end position="654"/>
    </location>
</feature>
<evidence type="ECO:0000256" key="6">
    <source>
        <dbReference type="ARBA" id="ARBA00022884"/>
    </source>
</evidence>
<evidence type="ECO:0000256" key="3">
    <source>
        <dbReference type="ARBA" id="ARBA00022737"/>
    </source>
</evidence>
<keyword evidence="7" id="KW-0539">Nucleus</keyword>
<dbReference type="EMBL" id="FJUX01000010">
    <property type="protein sequence ID" value="CZS91832.1"/>
    <property type="molecule type" value="Genomic_DNA"/>
</dbReference>
<evidence type="ECO:0000256" key="2">
    <source>
        <dbReference type="ARBA" id="ARBA00022723"/>
    </source>
</evidence>
<dbReference type="AlphaFoldDB" id="A0A1E1K1G1"/>
<proteinExistence type="predicted"/>
<evidence type="ECO:0000256" key="7">
    <source>
        <dbReference type="ARBA" id="ARBA00023242"/>
    </source>
</evidence>
<organism evidence="14 15">
    <name type="scientific">Rhynchosporium agropyri</name>
    <dbReference type="NCBI Taxonomy" id="914238"/>
    <lineage>
        <taxon>Eukaryota</taxon>
        <taxon>Fungi</taxon>
        <taxon>Dikarya</taxon>
        <taxon>Ascomycota</taxon>
        <taxon>Pezizomycotina</taxon>
        <taxon>Leotiomycetes</taxon>
        <taxon>Helotiales</taxon>
        <taxon>Ploettnerulaceae</taxon>
        <taxon>Rhynchosporium</taxon>
    </lineage>
</organism>
<dbReference type="InterPro" id="IPR000467">
    <property type="entry name" value="G_patch_dom"/>
</dbReference>
<dbReference type="Pfam" id="PF00641">
    <property type="entry name" value="Zn_ribbon_RanBP"/>
    <property type="match status" value="1"/>
</dbReference>
<feature type="compositionally biased region" description="Polar residues" evidence="10">
    <location>
        <begin position="522"/>
        <end position="533"/>
    </location>
</feature>
<dbReference type="GO" id="GO:0000398">
    <property type="term" value="P:mRNA splicing, via spliceosome"/>
    <property type="evidence" value="ECO:0007669"/>
    <property type="project" value="TreeGrafter"/>
</dbReference>
<keyword evidence="3" id="KW-0677">Repeat</keyword>
<dbReference type="InterPro" id="IPR001876">
    <property type="entry name" value="Znf_RanBP2"/>
</dbReference>
<reference evidence="15" key="1">
    <citation type="submission" date="2016-03" db="EMBL/GenBank/DDBJ databases">
        <authorList>
            <person name="Guldener U."/>
        </authorList>
    </citation>
    <scope>NUCLEOTIDE SEQUENCE [LARGE SCALE GENOMIC DNA]</scope>
    <source>
        <strain evidence="15">04CH-RAC-A.6.1</strain>
    </source>
</reference>
<dbReference type="Pfam" id="PF00076">
    <property type="entry name" value="RRM_1"/>
    <property type="match status" value="2"/>
</dbReference>
<dbReference type="InterPro" id="IPR000504">
    <property type="entry name" value="RRM_dom"/>
</dbReference>
<dbReference type="OrthoDB" id="29221at2759"/>
<feature type="compositionally biased region" description="Basic and acidic residues" evidence="10">
    <location>
        <begin position="60"/>
        <end position="103"/>
    </location>
</feature>
<dbReference type="InterPro" id="IPR012677">
    <property type="entry name" value="Nucleotide-bd_a/b_plait_sf"/>
</dbReference>
<feature type="region of interest" description="Disordered" evidence="10">
    <location>
        <begin position="513"/>
        <end position="544"/>
    </location>
</feature>
<keyword evidence="5" id="KW-0862">Zinc</keyword>
<dbReference type="PROSITE" id="PS50174">
    <property type="entry name" value="G_PATCH"/>
    <property type="match status" value="1"/>
</dbReference>
<keyword evidence="15" id="KW-1185">Reference proteome</keyword>
<accession>A0A1E1K1G1</accession>
<feature type="domain" description="RanBP2-type" evidence="13">
    <location>
        <begin position="222"/>
        <end position="255"/>
    </location>
</feature>